<organism evidence="3">
    <name type="scientific">Caenorhabditis brenneri</name>
    <name type="common">Nematode worm</name>
    <dbReference type="NCBI Taxonomy" id="135651"/>
    <lineage>
        <taxon>Eukaryota</taxon>
        <taxon>Metazoa</taxon>
        <taxon>Ecdysozoa</taxon>
        <taxon>Nematoda</taxon>
        <taxon>Chromadorea</taxon>
        <taxon>Rhabditida</taxon>
        <taxon>Rhabditina</taxon>
        <taxon>Rhabditomorpha</taxon>
        <taxon>Rhabditoidea</taxon>
        <taxon>Rhabditidae</taxon>
        <taxon>Peloderinae</taxon>
        <taxon>Caenorhabditis</taxon>
    </lineage>
</organism>
<feature type="compositionally biased region" description="Low complexity" evidence="1">
    <location>
        <begin position="150"/>
        <end position="167"/>
    </location>
</feature>
<accession>G0P572</accession>
<protein>
    <submittedName>
        <fullName evidence="2">Uncharacterized protein</fullName>
    </submittedName>
</protein>
<dbReference type="EMBL" id="GL380075">
    <property type="protein sequence ID" value="EGT45225.1"/>
    <property type="molecule type" value="Genomic_DNA"/>
</dbReference>
<dbReference type="OrthoDB" id="5825804at2759"/>
<evidence type="ECO:0000313" key="2">
    <source>
        <dbReference type="EMBL" id="EGT45225.1"/>
    </source>
</evidence>
<proteinExistence type="predicted"/>
<reference evidence="3" key="1">
    <citation type="submission" date="2011-07" db="EMBL/GenBank/DDBJ databases">
        <authorList>
            <consortium name="Caenorhabditis brenneri Sequencing and Analysis Consortium"/>
            <person name="Wilson R.K."/>
        </authorList>
    </citation>
    <scope>NUCLEOTIDE SEQUENCE [LARGE SCALE GENOMIC DNA]</scope>
    <source>
        <strain evidence="3">PB2801</strain>
    </source>
</reference>
<dbReference type="OMA" id="EWEEMET"/>
<dbReference type="InParanoid" id="G0P572"/>
<feature type="compositionally biased region" description="Basic and acidic residues" evidence="1">
    <location>
        <begin position="257"/>
        <end position="266"/>
    </location>
</feature>
<name>G0P572_CAEBE</name>
<feature type="region of interest" description="Disordered" evidence="1">
    <location>
        <begin position="291"/>
        <end position="354"/>
    </location>
</feature>
<sequence length="673" mass="76177">MPSTTEPMEEDDSFNNPVPRAVPLNRNLPYSQLTQAPPLLMTKPPGKDESDVESDDSFETFAPTQTTGGGSIKSSASSTQSTENKQYPPTLQRTQCSHHPSAPQPFQMTQRPSVPSTVTLQPAFRPQSKTGLHLAVSNTKTGDFRLTQRPPAAAASSSSSSSSNQNSQGGGAGGPDSPNSLARHRSANSGLRNSPFHPPGFRANGPAGIFGPRPAPPVADSQQRPVTPSGEVQMLRDQLESEKRKYMRFQSQYQNDNQKRDEDHQRALSAKDILIEKQKKEIEMLKSINACRPTTSGSAPTPPTMAPPTFGPGVPSAQNIKKVQPKIPSADAKMKTPRRTPLRSGPISAFRHPFKEETDDTFEMNISFQPMVTSTPKVALMPRTGLRRALELNGADENARGAPTPKKKAIFKEQRKKRTQKELDEVILKIQKELDPEFEVFEAPEPKIEKNPASDDLEQWIDRNLTRKLKFLEFRKAHEKMRPNEKSKSKNDRMRLRIQKRAEVPPEIKKLCGMCEQNLNLAPDRNSNFAPNSKKAPSLKEWQKKEERQVEIAKKQAEELKNLHYSQMQQVLRKGLDEFKGIRKKNQEVEEQYQRRVAEIKPRSLEELREKKRIEWTEELMRRLNETGEFSTNLEIRDGGSNDDYIWTDDEEEGEQYHYWMFPKFGGIKFFSL</sequence>
<dbReference type="Proteomes" id="UP000008068">
    <property type="component" value="Unassembled WGS sequence"/>
</dbReference>
<dbReference type="STRING" id="135651.G0P572"/>
<feature type="region of interest" description="Disordered" evidence="1">
    <location>
        <begin position="247"/>
        <end position="267"/>
    </location>
</feature>
<evidence type="ECO:0000313" key="3">
    <source>
        <dbReference type="Proteomes" id="UP000008068"/>
    </source>
</evidence>
<dbReference type="AlphaFoldDB" id="G0P572"/>
<feature type="compositionally biased region" description="Low complexity" evidence="1">
    <location>
        <begin position="72"/>
        <end position="82"/>
    </location>
</feature>
<evidence type="ECO:0000256" key="1">
    <source>
        <dbReference type="SAM" id="MobiDB-lite"/>
    </source>
</evidence>
<feature type="compositionally biased region" description="Pro residues" evidence="1">
    <location>
        <begin position="300"/>
        <end position="310"/>
    </location>
</feature>
<dbReference type="eggNOG" id="KOG1065">
    <property type="taxonomic scope" value="Eukaryota"/>
</dbReference>
<keyword evidence="3" id="KW-1185">Reference proteome</keyword>
<feature type="region of interest" description="Disordered" evidence="1">
    <location>
        <begin position="1"/>
        <end position="232"/>
    </location>
</feature>
<dbReference type="HOGENOM" id="CLU_019909_0_0_1"/>
<dbReference type="FunCoup" id="G0P572">
    <property type="interactions" value="1814"/>
</dbReference>
<gene>
    <name evidence="2" type="ORF">CAEBREN_22563</name>
</gene>
<feature type="compositionally biased region" description="Polar residues" evidence="1">
    <location>
        <begin position="83"/>
        <end position="120"/>
    </location>
</feature>